<dbReference type="SUPFAM" id="SSF52540">
    <property type="entry name" value="P-loop containing nucleoside triphosphate hydrolases"/>
    <property type="match status" value="1"/>
</dbReference>
<feature type="compositionally biased region" description="Acidic residues" evidence="4">
    <location>
        <begin position="376"/>
        <end position="386"/>
    </location>
</feature>
<dbReference type="GO" id="GO:0019843">
    <property type="term" value="F:rRNA binding"/>
    <property type="evidence" value="ECO:0007669"/>
    <property type="project" value="TreeGrafter"/>
</dbReference>
<evidence type="ECO:0000256" key="4">
    <source>
        <dbReference type="SAM" id="MobiDB-lite"/>
    </source>
</evidence>
<dbReference type="GO" id="GO:0034511">
    <property type="term" value="F:U3 snoRNA binding"/>
    <property type="evidence" value="ECO:0007669"/>
    <property type="project" value="InterPro"/>
</dbReference>
<sequence>MGKQFGLKRGLKRHKTVAKFERRTTIAKKKKGFKDEVTRSPSPTLSGEPSGEESSGGAPEQINYKEPTMYDKLLTKLRSSNKTVADAYAKRQVAEDDETDGTESLSVSEEENGDDETDNDSLGMQGPEMVGTEELTEDAETEDDLETSDSDQDDDLSVHGASGLGTSSFKKHVEYNLSKEEAEDLSKKKWKYTWEVPSADISNCKWVGTGEDFLKEADMNSNYDLKQKLYKHWLDVYRKSGGNDFHSSSHRWFFSLCNSYRDILHCEKKPFYHKGVEEDSNTMDGYLMHSLNHIFKTRDLMRKNDAKISKHQESTKEEMLPGDGHLDQGFTRPKVLILLPLRSIALRVIERLIQLTPASSKVNVEHLDRFYQDFGSEETEGDEEQEEQLKNAKAQKPPKPSDHQSLFKGDTRDDFMIGIKFTRKTIKLYGDFYSSDIIVASPIELMTKFGKAAKNKELDTDYLSSIEVVIIDHADVISMQNWSFLTSVVEHLNHIPSRQLGTNIMRIRQWYLDGFARFYRQTIILGYYLNPDMNALFNHHCVNYHGKVKSVQDHKGVLPKVLSQVRQIYERFDADSIADVDDARLEYFAKKVFPKIKDSEQGGIMIFVSSYFEFVRLRNFLKSQNASFCLLGDYTDQGDISRARDWFFKGKRKIMLYTERIHFYRRYKIRGIQNLIIYSLPERKEFYPEIVNMLEGSDDMACTVLFSLYDKLRVMYCDLVIVQFCNMEMHPASLPNCYIAVDFVVMMVVEGDNCVGAFCHSPAESSSICRNGIVFSVWQRCFEVFKTALALSALNYV</sequence>
<evidence type="ECO:0000313" key="7">
    <source>
        <dbReference type="EMBL" id="OMO93744.1"/>
    </source>
</evidence>
<feature type="region of interest" description="Disordered" evidence="4">
    <location>
        <begin position="1"/>
        <end position="67"/>
    </location>
</feature>
<dbReference type="OMA" id="QDRGDTF"/>
<dbReference type="Gramene" id="OMO93744">
    <property type="protein sequence ID" value="OMO93744"/>
    <property type="gene ID" value="CCACVL1_06366"/>
</dbReference>
<feature type="compositionally biased region" description="Low complexity" evidence="4">
    <location>
        <begin position="40"/>
        <end position="60"/>
    </location>
</feature>
<feature type="region of interest" description="Disordered" evidence="4">
    <location>
        <begin position="88"/>
        <end position="163"/>
    </location>
</feature>
<dbReference type="InterPro" id="IPR053940">
    <property type="entry name" value="UTP25_NTPase-like"/>
</dbReference>
<feature type="compositionally biased region" description="Acidic residues" evidence="4">
    <location>
        <begin position="108"/>
        <end position="119"/>
    </location>
</feature>
<dbReference type="GO" id="GO:0000462">
    <property type="term" value="P:maturation of SSU-rRNA from tricistronic rRNA transcript (SSU-rRNA, 5.8S rRNA, LSU-rRNA)"/>
    <property type="evidence" value="ECO:0007669"/>
    <property type="project" value="TreeGrafter"/>
</dbReference>
<dbReference type="InterPro" id="IPR010678">
    <property type="entry name" value="UTP25"/>
</dbReference>
<evidence type="ECO:0000256" key="1">
    <source>
        <dbReference type="ARBA" id="ARBA00004604"/>
    </source>
</evidence>
<accession>A0A1R3JFZ3</accession>
<feature type="domain" description="UTP25 NTP hydrolase-like" evidence="6">
    <location>
        <begin position="260"/>
        <end position="548"/>
    </location>
</feature>
<dbReference type="GO" id="GO:0032040">
    <property type="term" value="C:small-subunit processome"/>
    <property type="evidence" value="ECO:0007669"/>
    <property type="project" value="TreeGrafter"/>
</dbReference>
<evidence type="ECO:0000259" key="6">
    <source>
        <dbReference type="Pfam" id="PF22916"/>
    </source>
</evidence>
<dbReference type="Pfam" id="PF22916">
    <property type="entry name" value="UTP25_NTPase-like"/>
    <property type="match status" value="1"/>
</dbReference>
<dbReference type="Pfam" id="PF06862">
    <property type="entry name" value="Utp25_C"/>
    <property type="match status" value="1"/>
</dbReference>
<reference evidence="7 8" key="1">
    <citation type="submission" date="2013-09" db="EMBL/GenBank/DDBJ databases">
        <title>Corchorus capsularis genome sequencing.</title>
        <authorList>
            <person name="Alam M."/>
            <person name="Haque M.S."/>
            <person name="Islam M.S."/>
            <person name="Emdad E.M."/>
            <person name="Islam M.M."/>
            <person name="Ahmed B."/>
            <person name="Halim A."/>
            <person name="Hossen Q.M.M."/>
            <person name="Hossain M.Z."/>
            <person name="Ahmed R."/>
            <person name="Khan M.M."/>
            <person name="Islam R."/>
            <person name="Rashid M.M."/>
            <person name="Khan S.A."/>
            <person name="Rahman M.S."/>
            <person name="Alam M."/>
        </authorList>
    </citation>
    <scope>NUCLEOTIDE SEQUENCE [LARGE SCALE GENOMIC DNA]</scope>
    <source>
        <strain evidence="8">cv. CVL-1</strain>
        <tissue evidence="7">Whole seedling</tissue>
    </source>
</reference>
<dbReference type="OrthoDB" id="10264378at2759"/>
<dbReference type="InterPro" id="IPR027417">
    <property type="entry name" value="P-loop_NTPase"/>
</dbReference>
<protein>
    <submittedName>
        <fullName evidence="7">Putative Digestive organ expansion factor</fullName>
    </submittedName>
</protein>
<proteinExistence type="inferred from homology"/>
<dbReference type="InterPro" id="IPR053939">
    <property type="entry name" value="UTP25_C"/>
</dbReference>
<comment type="similarity">
    <text evidence="2">Belongs to the UTP25 family.</text>
</comment>
<feature type="compositionally biased region" description="Acidic residues" evidence="4">
    <location>
        <begin position="134"/>
        <end position="155"/>
    </location>
</feature>
<dbReference type="EMBL" id="AWWV01008048">
    <property type="protein sequence ID" value="OMO93744.1"/>
    <property type="molecule type" value="Genomic_DNA"/>
</dbReference>
<evidence type="ECO:0000256" key="3">
    <source>
        <dbReference type="ARBA" id="ARBA00023242"/>
    </source>
</evidence>
<feature type="region of interest" description="Disordered" evidence="4">
    <location>
        <begin position="376"/>
        <end position="409"/>
    </location>
</feature>
<keyword evidence="8" id="KW-1185">Reference proteome</keyword>
<evidence type="ECO:0000259" key="5">
    <source>
        <dbReference type="Pfam" id="PF06862"/>
    </source>
</evidence>
<dbReference type="Proteomes" id="UP000188268">
    <property type="component" value="Unassembled WGS sequence"/>
</dbReference>
<dbReference type="PANTHER" id="PTHR12933:SF0">
    <property type="entry name" value="U3 SMALL NUCLEOLAR RNA-ASSOCIATED PROTEIN 25 HOMOLOG"/>
    <property type="match status" value="1"/>
</dbReference>
<dbReference type="Gene3D" id="3.40.50.300">
    <property type="entry name" value="P-loop containing nucleotide triphosphate hydrolases"/>
    <property type="match status" value="1"/>
</dbReference>
<feature type="domain" description="UTP25 C-terminal" evidence="5">
    <location>
        <begin position="559"/>
        <end position="713"/>
    </location>
</feature>
<comment type="caution">
    <text evidence="7">The sequence shown here is derived from an EMBL/GenBank/DDBJ whole genome shotgun (WGS) entry which is preliminary data.</text>
</comment>
<organism evidence="7 8">
    <name type="scientific">Corchorus capsularis</name>
    <name type="common">Jute</name>
    <dbReference type="NCBI Taxonomy" id="210143"/>
    <lineage>
        <taxon>Eukaryota</taxon>
        <taxon>Viridiplantae</taxon>
        <taxon>Streptophyta</taxon>
        <taxon>Embryophyta</taxon>
        <taxon>Tracheophyta</taxon>
        <taxon>Spermatophyta</taxon>
        <taxon>Magnoliopsida</taxon>
        <taxon>eudicotyledons</taxon>
        <taxon>Gunneridae</taxon>
        <taxon>Pentapetalae</taxon>
        <taxon>rosids</taxon>
        <taxon>malvids</taxon>
        <taxon>Malvales</taxon>
        <taxon>Malvaceae</taxon>
        <taxon>Grewioideae</taxon>
        <taxon>Apeibeae</taxon>
        <taxon>Corchorus</taxon>
    </lineage>
</organism>
<dbReference type="AlphaFoldDB" id="A0A1R3JFZ3"/>
<name>A0A1R3JFZ3_COCAP</name>
<evidence type="ECO:0000256" key="2">
    <source>
        <dbReference type="ARBA" id="ARBA00009223"/>
    </source>
</evidence>
<dbReference type="STRING" id="210143.A0A1R3JFZ3"/>
<keyword evidence="3" id="KW-0539">Nucleus</keyword>
<dbReference type="PANTHER" id="PTHR12933">
    <property type="entry name" value="ORF PROTEIN-RELATED"/>
    <property type="match status" value="1"/>
</dbReference>
<evidence type="ECO:0000313" key="8">
    <source>
        <dbReference type="Proteomes" id="UP000188268"/>
    </source>
</evidence>
<gene>
    <name evidence="7" type="ORF">CCACVL1_06366</name>
</gene>
<comment type="subcellular location">
    <subcellularLocation>
        <location evidence="1">Nucleus</location>
        <location evidence="1">Nucleolus</location>
    </subcellularLocation>
</comment>